<keyword evidence="2" id="KW-1185">Reference proteome</keyword>
<sequence length="144" mass="16815">MQNTPKFTTENIETMVTTGAGFDILRYFTLPELLGEDAEHILYIMGRNIARHTDIHSPEDIVHFVQYFGWGELTEMKASKKERTFSLSGHVIEKRLSQDVLDINMKLEAGFLAECFTRLEDELFECREETDKKNQRILLTIYHL</sequence>
<dbReference type="InterPro" id="IPR019642">
    <property type="entry name" value="DUF2507"/>
</dbReference>
<proteinExistence type="predicted"/>
<dbReference type="STRING" id="86666.SAMN04490247_2663"/>
<dbReference type="AlphaFoldDB" id="A0A1G8VF56"/>
<reference evidence="2" key="1">
    <citation type="submission" date="2016-10" db="EMBL/GenBank/DDBJ databases">
        <authorList>
            <person name="Varghese N."/>
            <person name="Submissions S."/>
        </authorList>
    </citation>
    <scope>NUCLEOTIDE SEQUENCE [LARGE SCALE GENOMIC DNA]</scope>
    <source>
        <strain evidence="2">DSM 4771</strain>
    </source>
</reference>
<evidence type="ECO:0008006" key="3">
    <source>
        <dbReference type="Google" id="ProtNLM"/>
    </source>
</evidence>
<dbReference type="InterPro" id="IPR024096">
    <property type="entry name" value="NO_sig/Golgi_transp_ligand-bd"/>
</dbReference>
<dbReference type="EMBL" id="FNEV01000009">
    <property type="protein sequence ID" value="SDJ64721.1"/>
    <property type="molecule type" value="Genomic_DNA"/>
</dbReference>
<protein>
    <recommendedName>
        <fullName evidence="3">DUF2507 domain-containing protein</fullName>
    </recommendedName>
</protein>
<dbReference type="OrthoDB" id="2965348at2"/>
<accession>A0A1G8VF56</accession>
<dbReference type="Proteomes" id="UP000199225">
    <property type="component" value="Unassembled WGS sequence"/>
</dbReference>
<evidence type="ECO:0000313" key="2">
    <source>
        <dbReference type="Proteomes" id="UP000199225"/>
    </source>
</evidence>
<name>A0A1G8VF56_9BACI</name>
<evidence type="ECO:0000313" key="1">
    <source>
        <dbReference type="EMBL" id="SDJ64721.1"/>
    </source>
</evidence>
<dbReference type="RefSeq" id="WP_093194362.1">
    <property type="nucleotide sequence ID" value="NZ_FNEV01000009.1"/>
</dbReference>
<dbReference type="SUPFAM" id="SSF111126">
    <property type="entry name" value="Ligand-binding domain in the NO signalling and Golgi transport"/>
    <property type="match status" value="1"/>
</dbReference>
<dbReference type="Pfam" id="PF10702">
    <property type="entry name" value="DUF2507"/>
    <property type="match status" value="1"/>
</dbReference>
<gene>
    <name evidence="1" type="ORF">SAMN04490247_2663</name>
</gene>
<dbReference type="Gene3D" id="3.30.1380.20">
    <property type="entry name" value="Trafficking protein particle complex subunit 3"/>
    <property type="match status" value="1"/>
</dbReference>
<organism evidence="1 2">
    <name type="scientific">Salimicrobium halophilum</name>
    <dbReference type="NCBI Taxonomy" id="86666"/>
    <lineage>
        <taxon>Bacteria</taxon>
        <taxon>Bacillati</taxon>
        <taxon>Bacillota</taxon>
        <taxon>Bacilli</taxon>
        <taxon>Bacillales</taxon>
        <taxon>Bacillaceae</taxon>
        <taxon>Salimicrobium</taxon>
    </lineage>
</organism>